<reference evidence="10" key="2">
    <citation type="journal article" date="2023" name="IMA Fungus">
        <title>Comparative genomic study of the Penicillium genus elucidates a diverse pangenome and 15 lateral gene transfer events.</title>
        <authorList>
            <person name="Petersen C."/>
            <person name="Sorensen T."/>
            <person name="Nielsen M.R."/>
            <person name="Sondergaard T.E."/>
            <person name="Sorensen J.L."/>
            <person name="Fitzpatrick D.A."/>
            <person name="Frisvad J.C."/>
            <person name="Nielsen K.L."/>
        </authorList>
    </citation>
    <scope>NUCLEOTIDE SEQUENCE</scope>
    <source>
        <strain evidence="10">IBT 23319</strain>
    </source>
</reference>
<name>A0A9W9NIN4_PENCI</name>
<comment type="caution">
    <text evidence="10">The sequence shown here is derived from an EMBL/GenBank/DDBJ whole genome shotgun (WGS) entry which is preliminary data.</text>
</comment>
<feature type="region of interest" description="Disordered" evidence="8">
    <location>
        <begin position="285"/>
        <end position="354"/>
    </location>
</feature>
<dbReference type="GO" id="GO:0005524">
    <property type="term" value="F:ATP binding"/>
    <property type="evidence" value="ECO:0007669"/>
    <property type="project" value="UniProtKB-KW"/>
</dbReference>
<dbReference type="GeneID" id="81387653"/>
<dbReference type="PANTHER" id="PTHR46239">
    <property type="entry name" value="DNA REPAIR PROTEIN RAD51 HOMOLOG 3 RAD51C"/>
    <property type="match status" value="1"/>
</dbReference>
<dbReference type="GO" id="GO:0140664">
    <property type="term" value="F:ATP-dependent DNA damage sensor activity"/>
    <property type="evidence" value="ECO:0007669"/>
    <property type="project" value="InterPro"/>
</dbReference>
<evidence type="ECO:0000313" key="11">
    <source>
        <dbReference type="Proteomes" id="UP001147733"/>
    </source>
</evidence>
<dbReference type="InterPro" id="IPR052093">
    <property type="entry name" value="HR_Repair_Mediator"/>
</dbReference>
<keyword evidence="6" id="KW-0539">Nucleus</keyword>
<dbReference type="Proteomes" id="UP001147733">
    <property type="component" value="Unassembled WGS sequence"/>
</dbReference>
<evidence type="ECO:0000256" key="5">
    <source>
        <dbReference type="ARBA" id="ARBA00023204"/>
    </source>
</evidence>
<dbReference type="InterPro" id="IPR003593">
    <property type="entry name" value="AAA+_ATPase"/>
</dbReference>
<dbReference type="InterPro" id="IPR027417">
    <property type="entry name" value="P-loop_NTPase"/>
</dbReference>
<dbReference type="GO" id="GO:0033063">
    <property type="term" value="C:Rad51B-Rad51C-Rad51D-XRCC2 complex"/>
    <property type="evidence" value="ECO:0007669"/>
    <property type="project" value="TreeGrafter"/>
</dbReference>
<evidence type="ECO:0000256" key="1">
    <source>
        <dbReference type="ARBA" id="ARBA00004123"/>
    </source>
</evidence>
<gene>
    <name evidence="10" type="ORF">N7469_009581</name>
</gene>
<dbReference type="CDD" id="cd01393">
    <property type="entry name" value="RecA-like"/>
    <property type="match status" value="1"/>
</dbReference>
<evidence type="ECO:0000313" key="10">
    <source>
        <dbReference type="EMBL" id="KAJ5220694.1"/>
    </source>
</evidence>
<protein>
    <recommendedName>
        <fullName evidence="7">DNA repair protein RAD51 homolog 3</fullName>
    </recommendedName>
</protein>
<dbReference type="InterPro" id="IPR020588">
    <property type="entry name" value="RecA_ATP-bd"/>
</dbReference>
<dbReference type="SUPFAM" id="SSF52540">
    <property type="entry name" value="P-loop containing nucleoside triphosphate hydrolases"/>
    <property type="match status" value="1"/>
</dbReference>
<sequence length="354" mass="39314">MSLSKDLLGLDQDTPPIVSISASQSLNASETTPSAISTGLTRLDQILDDSDCRGIRRGHITELFGPPGAGKTALALTVASHAIRDGGKVVWIDTGPPLPRNRLDGMEDEDQHRIIYFRATTLAHLLALLMRPPSSFPPEGTSLIVIDSVSSQFPAYFLNAAELKEQLSQGKIKDQQQLQWLLNRKWNVASDIATHLSRFAAKNIAILAINQAHTKIKNQPRATLHPILSNTAWENAIYTRLVIYRDLPNERFVEITKRAGRVVRVRLPEFIVSFRVSSNELKEINPEGSVQSPILPRAEIDATPSRKRKAEDEVADSQDEDSEVEYQWDESLLDDVEGQKKEGPSKDEEKAASQ</sequence>
<dbReference type="GO" id="GO:0000707">
    <property type="term" value="P:meiotic DNA recombinase assembly"/>
    <property type="evidence" value="ECO:0007669"/>
    <property type="project" value="TreeGrafter"/>
</dbReference>
<evidence type="ECO:0000256" key="4">
    <source>
        <dbReference type="ARBA" id="ARBA00022840"/>
    </source>
</evidence>
<dbReference type="GO" id="GO:0008821">
    <property type="term" value="F:crossover junction DNA endonuclease activity"/>
    <property type="evidence" value="ECO:0007669"/>
    <property type="project" value="TreeGrafter"/>
</dbReference>
<dbReference type="GO" id="GO:0007131">
    <property type="term" value="P:reciprocal meiotic recombination"/>
    <property type="evidence" value="ECO:0007669"/>
    <property type="project" value="TreeGrafter"/>
</dbReference>
<dbReference type="RefSeq" id="XP_056495617.1">
    <property type="nucleotide sequence ID" value="XM_056648486.1"/>
</dbReference>
<dbReference type="AlphaFoldDB" id="A0A9W9NIN4"/>
<dbReference type="GO" id="GO:0033065">
    <property type="term" value="C:Rad51C-XRCC3 complex"/>
    <property type="evidence" value="ECO:0007669"/>
    <property type="project" value="TreeGrafter"/>
</dbReference>
<keyword evidence="4" id="KW-0067">ATP-binding</keyword>
<dbReference type="Gene3D" id="3.40.50.300">
    <property type="entry name" value="P-loop containing nucleotide triphosphate hydrolases"/>
    <property type="match status" value="1"/>
</dbReference>
<dbReference type="PANTHER" id="PTHR46239:SF1">
    <property type="entry name" value="DNA REPAIR PROTEIN RAD51 HOMOLOG 3"/>
    <property type="match status" value="1"/>
</dbReference>
<accession>A0A9W9NIN4</accession>
<dbReference type="PROSITE" id="PS50162">
    <property type="entry name" value="RECA_2"/>
    <property type="match status" value="1"/>
</dbReference>
<dbReference type="GO" id="GO:0005657">
    <property type="term" value="C:replication fork"/>
    <property type="evidence" value="ECO:0007669"/>
    <property type="project" value="TreeGrafter"/>
</dbReference>
<dbReference type="EMBL" id="JAPQKT010000009">
    <property type="protein sequence ID" value="KAJ5220694.1"/>
    <property type="molecule type" value="Genomic_DNA"/>
</dbReference>
<dbReference type="GO" id="GO:0000400">
    <property type="term" value="F:four-way junction DNA binding"/>
    <property type="evidence" value="ECO:0007669"/>
    <property type="project" value="TreeGrafter"/>
</dbReference>
<dbReference type="OrthoDB" id="5957327at2759"/>
<dbReference type="Pfam" id="PF08423">
    <property type="entry name" value="Rad51"/>
    <property type="match status" value="1"/>
</dbReference>
<keyword evidence="11" id="KW-1185">Reference proteome</keyword>
<keyword evidence="3" id="KW-0227">DNA damage</keyword>
<organism evidence="10 11">
    <name type="scientific">Penicillium citrinum</name>
    <dbReference type="NCBI Taxonomy" id="5077"/>
    <lineage>
        <taxon>Eukaryota</taxon>
        <taxon>Fungi</taxon>
        <taxon>Dikarya</taxon>
        <taxon>Ascomycota</taxon>
        <taxon>Pezizomycotina</taxon>
        <taxon>Eurotiomycetes</taxon>
        <taxon>Eurotiomycetidae</taxon>
        <taxon>Eurotiales</taxon>
        <taxon>Aspergillaceae</taxon>
        <taxon>Penicillium</taxon>
    </lineage>
</organism>
<reference evidence="10" key="1">
    <citation type="submission" date="2022-11" db="EMBL/GenBank/DDBJ databases">
        <authorList>
            <person name="Petersen C."/>
        </authorList>
    </citation>
    <scope>NUCLEOTIDE SEQUENCE</scope>
    <source>
        <strain evidence="10">IBT 23319</strain>
    </source>
</reference>
<feature type="domain" description="RecA family profile 1" evidence="9">
    <location>
        <begin position="32"/>
        <end position="212"/>
    </location>
</feature>
<feature type="compositionally biased region" description="Basic and acidic residues" evidence="8">
    <location>
        <begin position="337"/>
        <end position="354"/>
    </location>
</feature>
<proteinExistence type="predicted"/>
<evidence type="ECO:0000259" key="9">
    <source>
        <dbReference type="PROSITE" id="PS50162"/>
    </source>
</evidence>
<feature type="compositionally biased region" description="Acidic residues" evidence="8">
    <location>
        <begin position="313"/>
        <end position="336"/>
    </location>
</feature>
<evidence type="ECO:0000256" key="6">
    <source>
        <dbReference type="ARBA" id="ARBA00023242"/>
    </source>
</evidence>
<evidence type="ECO:0000256" key="7">
    <source>
        <dbReference type="ARBA" id="ARBA00040674"/>
    </source>
</evidence>
<evidence type="ECO:0000256" key="8">
    <source>
        <dbReference type="SAM" id="MobiDB-lite"/>
    </source>
</evidence>
<dbReference type="InterPro" id="IPR013632">
    <property type="entry name" value="Rad51_C"/>
</dbReference>
<evidence type="ECO:0000256" key="2">
    <source>
        <dbReference type="ARBA" id="ARBA00022741"/>
    </source>
</evidence>
<keyword evidence="5" id="KW-0234">DNA repair</keyword>
<dbReference type="SMART" id="SM00382">
    <property type="entry name" value="AAA"/>
    <property type="match status" value="1"/>
</dbReference>
<keyword evidence="2" id="KW-0547">Nucleotide-binding</keyword>
<comment type="subcellular location">
    <subcellularLocation>
        <location evidence="1">Nucleus</location>
    </subcellularLocation>
</comment>
<evidence type="ECO:0000256" key="3">
    <source>
        <dbReference type="ARBA" id="ARBA00022763"/>
    </source>
</evidence>